<feature type="binding site" evidence="6">
    <location>
        <position position="154"/>
    </location>
    <ligand>
        <name>Mg(2+)</name>
        <dbReference type="ChEBI" id="CHEBI:18420"/>
    </ligand>
</feature>
<evidence type="ECO:0000256" key="6">
    <source>
        <dbReference type="PIRSR" id="PIRSR015582-2"/>
    </source>
</evidence>
<dbReference type="GO" id="GO:0006107">
    <property type="term" value="P:oxaloacetate metabolic process"/>
    <property type="evidence" value="ECO:0007669"/>
    <property type="project" value="TreeGrafter"/>
</dbReference>
<accession>A0A975Q2T6</accession>
<dbReference type="InterPro" id="IPR005000">
    <property type="entry name" value="Aldolase/citrate-lyase_domain"/>
</dbReference>
<evidence type="ECO:0000313" key="9">
    <source>
        <dbReference type="Proteomes" id="UP000681425"/>
    </source>
</evidence>
<dbReference type="InterPro" id="IPR040442">
    <property type="entry name" value="Pyrv_kinase-like_dom_sf"/>
</dbReference>
<dbReference type="EMBL" id="CP073910">
    <property type="protein sequence ID" value="QUT06778.1"/>
    <property type="molecule type" value="Genomic_DNA"/>
</dbReference>
<dbReference type="GO" id="GO:0016829">
    <property type="term" value="F:lyase activity"/>
    <property type="evidence" value="ECO:0007669"/>
    <property type="project" value="UniProtKB-KW"/>
</dbReference>
<organism evidence="8 9">
    <name type="scientific">Sphingobium phenoxybenzoativorans</name>
    <dbReference type="NCBI Taxonomy" id="1592790"/>
    <lineage>
        <taxon>Bacteria</taxon>
        <taxon>Pseudomonadati</taxon>
        <taxon>Pseudomonadota</taxon>
        <taxon>Alphaproteobacteria</taxon>
        <taxon>Sphingomonadales</taxon>
        <taxon>Sphingomonadaceae</taxon>
        <taxon>Sphingobium</taxon>
    </lineage>
</organism>
<proteinExistence type="inferred from homology"/>
<dbReference type="PANTHER" id="PTHR32308:SF10">
    <property type="entry name" value="CITRATE LYASE SUBUNIT BETA"/>
    <property type="match status" value="1"/>
</dbReference>
<dbReference type="PANTHER" id="PTHR32308">
    <property type="entry name" value="LYASE BETA SUBUNIT, PUTATIVE (AFU_ORTHOLOGUE AFUA_4G13030)-RELATED"/>
    <property type="match status" value="1"/>
</dbReference>
<reference evidence="8" key="1">
    <citation type="submission" date="2021-04" db="EMBL/GenBank/DDBJ databases">
        <title>Isolation of p-tert-butylphenol degrading bacteria Sphingobium phenoxybenzoativorans Tas13 from active sludge.</title>
        <authorList>
            <person name="Li Y."/>
        </authorList>
    </citation>
    <scope>NUCLEOTIDE SEQUENCE</scope>
    <source>
        <strain evidence="8">Tas13</strain>
    </source>
</reference>
<dbReference type="AlphaFoldDB" id="A0A975Q2T6"/>
<dbReference type="InterPro" id="IPR015813">
    <property type="entry name" value="Pyrv/PenolPyrv_kinase-like_dom"/>
</dbReference>
<comment type="cofactor">
    <cofactor evidence="1">
        <name>Mg(2+)</name>
        <dbReference type="ChEBI" id="CHEBI:18420"/>
    </cofactor>
</comment>
<evidence type="ECO:0000256" key="4">
    <source>
        <dbReference type="ARBA" id="ARBA00022842"/>
    </source>
</evidence>
<evidence type="ECO:0000256" key="1">
    <source>
        <dbReference type="ARBA" id="ARBA00001946"/>
    </source>
</evidence>
<feature type="binding site" evidence="5">
    <location>
        <position position="67"/>
    </location>
    <ligand>
        <name>substrate</name>
    </ligand>
</feature>
<dbReference type="InterPro" id="IPR011206">
    <property type="entry name" value="Citrate_lyase_beta/mcl1/mcl2"/>
</dbReference>
<dbReference type="Gene3D" id="3.20.20.60">
    <property type="entry name" value="Phosphoenolpyruvate-binding domains"/>
    <property type="match status" value="1"/>
</dbReference>
<feature type="binding site" evidence="6">
    <location>
        <position position="128"/>
    </location>
    <ligand>
        <name>Mg(2+)</name>
        <dbReference type="ChEBI" id="CHEBI:18420"/>
    </ligand>
</feature>
<dbReference type="GO" id="GO:0000287">
    <property type="term" value="F:magnesium ion binding"/>
    <property type="evidence" value="ECO:0007669"/>
    <property type="project" value="TreeGrafter"/>
</dbReference>
<sequence length="281" mass="29018">MRPLWRSLLFVPADDEQRLAKVATRGADAVIIDLEDAVAIDRKAAARRSVNGATSMIAQAGCPVVVRINSLWRDVTADLDAAVHPGVAAIMAPKVEDAARLTVIGEMVRELARERGLAEAPGLIALIESPVGLRQIDAIAAVPGVIGLALGTEDFSLALGVPPSPQCLDLPCRQIALAAAVRGQMAIGLPISIATIKDEAAWADAIAAAKAIGMTGALCIHPAQIGPVNGGFSPGAAEVDRARRVLAAWDNAQGASVITLDGRMIDLPVVLAARKVVALAV</sequence>
<keyword evidence="3 6" id="KW-0479">Metal-binding</keyword>
<evidence type="ECO:0000256" key="3">
    <source>
        <dbReference type="ARBA" id="ARBA00022723"/>
    </source>
</evidence>
<dbReference type="SUPFAM" id="SSF51621">
    <property type="entry name" value="Phosphoenolpyruvate/pyruvate domain"/>
    <property type="match status" value="1"/>
</dbReference>
<gene>
    <name evidence="8" type="ORF">KFK14_04865</name>
</gene>
<name>A0A975Q2T6_9SPHN</name>
<keyword evidence="4 6" id="KW-0460">Magnesium</keyword>
<evidence type="ECO:0000256" key="5">
    <source>
        <dbReference type="PIRSR" id="PIRSR015582-1"/>
    </source>
</evidence>
<dbReference type="KEGG" id="spph:KFK14_04865"/>
<dbReference type="PIRSF" id="PIRSF015582">
    <property type="entry name" value="Cit_lyase_B"/>
    <property type="match status" value="1"/>
</dbReference>
<evidence type="ECO:0000256" key="2">
    <source>
        <dbReference type="ARBA" id="ARBA00005568"/>
    </source>
</evidence>
<keyword evidence="9" id="KW-1185">Reference proteome</keyword>
<evidence type="ECO:0000259" key="7">
    <source>
        <dbReference type="Pfam" id="PF03328"/>
    </source>
</evidence>
<evidence type="ECO:0000313" key="8">
    <source>
        <dbReference type="EMBL" id="QUT06778.1"/>
    </source>
</evidence>
<keyword evidence="8" id="KW-0456">Lyase</keyword>
<protein>
    <submittedName>
        <fullName evidence="8">CoA ester lyase</fullName>
    </submittedName>
</protein>
<feature type="domain" description="HpcH/HpaI aldolase/citrate lyase" evidence="7">
    <location>
        <begin position="6"/>
        <end position="222"/>
    </location>
</feature>
<feature type="binding site" evidence="5">
    <location>
        <position position="128"/>
    </location>
    <ligand>
        <name>substrate</name>
    </ligand>
</feature>
<comment type="similarity">
    <text evidence="2">Belongs to the HpcH/HpaI aldolase family.</text>
</comment>
<dbReference type="RefSeq" id="WP_212610076.1">
    <property type="nucleotide sequence ID" value="NZ_CP073910.1"/>
</dbReference>
<dbReference type="Proteomes" id="UP000681425">
    <property type="component" value="Chromosome"/>
</dbReference>
<dbReference type="Pfam" id="PF03328">
    <property type="entry name" value="HpcH_HpaI"/>
    <property type="match status" value="1"/>
</dbReference>